<dbReference type="SUPFAM" id="SSF52540">
    <property type="entry name" value="P-loop containing nucleoside triphosphate hydrolases"/>
    <property type="match status" value="1"/>
</dbReference>
<evidence type="ECO:0000256" key="1">
    <source>
        <dbReference type="ARBA" id="ARBA00005417"/>
    </source>
</evidence>
<comment type="similarity">
    <text evidence="1">Belongs to the ABC transporter superfamily.</text>
</comment>
<dbReference type="InterPro" id="IPR017871">
    <property type="entry name" value="ABC_transporter-like_CS"/>
</dbReference>
<dbReference type="RefSeq" id="WP_320247739.1">
    <property type="nucleotide sequence ID" value="NZ_JAVIIQ010000004.1"/>
</dbReference>
<gene>
    <name evidence="5" type="ORF">RFM42_12995</name>
</gene>
<dbReference type="GO" id="GO:0005524">
    <property type="term" value="F:ATP binding"/>
    <property type="evidence" value="ECO:0007669"/>
    <property type="project" value="UniProtKB-KW"/>
</dbReference>
<name>A0ABU5A2M4_9HYPH</name>
<accession>A0ABU5A2M4</accession>
<feature type="domain" description="ABC transporter" evidence="4">
    <location>
        <begin position="15"/>
        <end position="255"/>
    </location>
</feature>
<dbReference type="PROSITE" id="PS50893">
    <property type="entry name" value="ABC_TRANSPORTER_2"/>
    <property type="match status" value="1"/>
</dbReference>
<dbReference type="InterPro" id="IPR027417">
    <property type="entry name" value="P-loop_NTPase"/>
</dbReference>
<evidence type="ECO:0000256" key="3">
    <source>
        <dbReference type="ARBA" id="ARBA00022840"/>
    </source>
</evidence>
<dbReference type="Proteomes" id="UP001285154">
    <property type="component" value="Unassembled WGS sequence"/>
</dbReference>
<dbReference type="InterPro" id="IPR015854">
    <property type="entry name" value="ABC_transpr_LolD-like"/>
</dbReference>
<dbReference type="Pfam" id="PF00005">
    <property type="entry name" value="ABC_tran"/>
    <property type="match status" value="1"/>
</dbReference>
<comment type="caution">
    <text evidence="5">The sequence shown here is derived from an EMBL/GenBank/DDBJ whole genome shotgun (WGS) entry which is preliminary data.</text>
</comment>
<dbReference type="InterPro" id="IPR003439">
    <property type="entry name" value="ABC_transporter-like_ATP-bd"/>
</dbReference>
<dbReference type="Gene3D" id="3.40.50.300">
    <property type="entry name" value="P-loop containing nucleotide triphosphate hydrolases"/>
    <property type="match status" value="1"/>
</dbReference>
<evidence type="ECO:0000313" key="6">
    <source>
        <dbReference type="Proteomes" id="UP001285154"/>
    </source>
</evidence>
<keyword evidence="2" id="KW-0547">Nucleotide-binding</keyword>
<dbReference type="SMART" id="SM00382">
    <property type="entry name" value="AAA"/>
    <property type="match status" value="1"/>
</dbReference>
<organism evidence="5 6">
    <name type="scientific">Mesorhizobium vachelliae</name>
    <dbReference type="NCBI Taxonomy" id="3072309"/>
    <lineage>
        <taxon>Bacteria</taxon>
        <taxon>Pseudomonadati</taxon>
        <taxon>Pseudomonadota</taxon>
        <taxon>Alphaproteobacteria</taxon>
        <taxon>Hyphomicrobiales</taxon>
        <taxon>Phyllobacteriaceae</taxon>
        <taxon>Mesorhizobium</taxon>
    </lineage>
</organism>
<sequence>MNIQFSPDAAPRLVLSVQGLGKSFEMHHLGRVLPAFAGIDFDLHAGRFILLKGENGAGKSTLLRTLYRSCLPGQGHAFFHMTDGVIDLAQAADVDIALLRRREIGFITQFLQVRPRVAAEELVAEPLVLAGSGHGEALTEARRWLSSFGVKQSLWAAYPSTFSGGEQQKVNLARALILPPRLLFLDEPTASLDRGARLALVARLKELKAQGVAMIGVFHNPEDVAGLVDREFLLETAVPEPGQERRKPAFGEHHA</sequence>
<proteinExistence type="inferred from homology"/>
<evidence type="ECO:0000256" key="2">
    <source>
        <dbReference type="ARBA" id="ARBA00022741"/>
    </source>
</evidence>
<keyword evidence="3 5" id="KW-0067">ATP-binding</keyword>
<dbReference type="PROSITE" id="PS00211">
    <property type="entry name" value="ABC_TRANSPORTER_1"/>
    <property type="match status" value="1"/>
</dbReference>
<evidence type="ECO:0000313" key="5">
    <source>
        <dbReference type="EMBL" id="MDX8531908.1"/>
    </source>
</evidence>
<dbReference type="EMBL" id="JAVIIQ010000004">
    <property type="protein sequence ID" value="MDX8531908.1"/>
    <property type="molecule type" value="Genomic_DNA"/>
</dbReference>
<reference evidence="5 6" key="1">
    <citation type="submission" date="2023-08" db="EMBL/GenBank/DDBJ databases">
        <title>Implementing the SeqCode for naming new Mesorhizobium species isolated from Vachellia karroo root nodules.</title>
        <authorList>
            <person name="Van Lill M."/>
        </authorList>
    </citation>
    <scope>NUCLEOTIDE SEQUENCE [LARGE SCALE GENOMIC DNA]</scope>
    <source>
        <strain evidence="5 6">VK25D</strain>
    </source>
</reference>
<keyword evidence="6" id="KW-1185">Reference proteome</keyword>
<dbReference type="PANTHER" id="PTHR24220">
    <property type="entry name" value="IMPORT ATP-BINDING PROTEIN"/>
    <property type="match status" value="1"/>
</dbReference>
<evidence type="ECO:0000259" key="4">
    <source>
        <dbReference type="PROSITE" id="PS50893"/>
    </source>
</evidence>
<protein>
    <submittedName>
        <fullName evidence="5">ATP-binding cassette domain-containing protein</fullName>
    </submittedName>
</protein>
<dbReference type="InterPro" id="IPR003593">
    <property type="entry name" value="AAA+_ATPase"/>
</dbReference>